<keyword evidence="3 5" id="KW-0418">Kinase</keyword>
<dbReference type="GO" id="GO:0005524">
    <property type="term" value="F:ATP binding"/>
    <property type="evidence" value="ECO:0007669"/>
    <property type="project" value="UniProtKB-UniRule"/>
</dbReference>
<dbReference type="InterPro" id="IPR039756">
    <property type="entry name" value="Lsb6/PI4K2"/>
</dbReference>
<dbReference type="GO" id="GO:0004430">
    <property type="term" value="F:1-phosphatidylinositol 4-kinase activity"/>
    <property type="evidence" value="ECO:0007669"/>
    <property type="project" value="UniProtKB-UniRule"/>
</dbReference>
<evidence type="ECO:0000256" key="2">
    <source>
        <dbReference type="ARBA" id="ARBA00022741"/>
    </source>
</evidence>
<proteinExistence type="inferred from homology"/>
<comment type="caution">
    <text evidence="6">The sequence shown here is derived from an EMBL/GenBank/DDBJ whole genome shotgun (WGS) entry which is preliminary data.</text>
</comment>
<dbReference type="GO" id="GO:0005768">
    <property type="term" value="C:endosome"/>
    <property type="evidence" value="ECO:0007669"/>
    <property type="project" value="TreeGrafter"/>
</dbReference>
<evidence type="ECO:0000256" key="4">
    <source>
        <dbReference type="ARBA" id="ARBA00022840"/>
    </source>
</evidence>
<keyword evidence="5" id="KW-0472">Membrane</keyword>
<dbReference type="GO" id="GO:0005765">
    <property type="term" value="C:lysosomal membrane"/>
    <property type="evidence" value="ECO:0007669"/>
    <property type="project" value="TreeGrafter"/>
</dbReference>
<evidence type="ECO:0000313" key="7">
    <source>
        <dbReference type="Proteomes" id="UP000784294"/>
    </source>
</evidence>
<evidence type="ECO:0000256" key="3">
    <source>
        <dbReference type="ARBA" id="ARBA00022777"/>
    </source>
</evidence>
<dbReference type="GO" id="GO:0007030">
    <property type="term" value="P:Golgi organization"/>
    <property type="evidence" value="ECO:0007669"/>
    <property type="project" value="TreeGrafter"/>
</dbReference>
<dbReference type="GO" id="GO:0046854">
    <property type="term" value="P:phosphatidylinositol phosphate biosynthetic process"/>
    <property type="evidence" value="ECO:0007669"/>
    <property type="project" value="UniProtKB-UniRule"/>
</dbReference>
<comment type="similarity">
    <text evidence="5">Belongs to the PI3/PI4-kinase family. Type II PI4K subfamily.</text>
</comment>
<dbReference type="GO" id="GO:0007032">
    <property type="term" value="P:endosome organization"/>
    <property type="evidence" value="ECO:0007669"/>
    <property type="project" value="TreeGrafter"/>
</dbReference>
<dbReference type="AlphaFoldDB" id="A0A3S5B0Y6"/>
<dbReference type="PANTHER" id="PTHR12865:SF1">
    <property type="entry name" value="PHOSPHATIDYLINOSITOL 4-KINASE TYPE 2"/>
    <property type="match status" value="1"/>
</dbReference>
<gene>
    <name evidence="6" type="ORF">PXEA_LOCUS36143</name>
</gene>
<dbReference type="EMBL" id="CAAALY010275971">
    <property type="protein sequence ID" value="VEL42703.1"/>
    <property type="molecule type" value="Genomic_DNA"/>
</dbReference>
<dbReference type="GO" id="GO:0005802">
    <property type="term" value="C:trans-Golgi network"/>
    <property type="evidence" value="ECO:0007669"/>
    <property type="project" value="TreeGrafter"/>
</dbReference>
<dbReference type="PANTHER" id="PTHR12865">
    <property type="entry name" value="PHOSPHATIDYLINOSITOL 4-KINASE TYPE-II"/>
    <property type="match status" value="1"/>
</dbReference>
<reference evidence="6" key="1">
    <citation type="submission" date="2018-11" db="EMBL/GenBank/DDBJ databases">
        <authorList>
            <consortium name="Pathogen Informatics"/>
        </authorList>
    </citation>
    <scope>NUCLEOTIDE SEQUENCE</scope>
</reference>
<dbReference type="GO" id="GO:0005886">
    <property type="term" value="C:plasma membrane"/>
    <property type="evidence" value="ECO:0007669"/>
    <property type="project" value="TreeGrafter"/>
</dbReference>
<dbReference type="Proteomes" id="UP000784294">
    <property type="component" value="Unassembled WGS sequence"/>
</dbReference>
<feature type="non-terminal residue" evidence="6">
    <location>
        <position position="1"/>
    </location>
</feature>
<dbReference type="OrthoDB" id="3349449at2759"/>
<name>A0A3S5B0Y6_9PLAT</name>
<dbReference type="EC" id="2.7.1.67" evidence="5"/>
<keyword evidence="2 5" id="KW-0547">Nucleotide-binding</keyword>
<sequence>AGSFQLFVDGCRDAEYWLRRFDTEPLPVRSFNDFLYQFQKLVVLDYLIRNTACLHNEVYVAQTSLPTIGGFFIQPNSWMSLSLPSGS</sequence>
<comment type="catalytic activity">
    <reaction evidence="5">
        <text>a 1,2-diacyl-sn-glycero-3-phospho-(1D-myo-inositol) + ATP = a 1,2-diacyl-sn-glycero-3-phospho-(1D-myo-inositol 4-phosphate) + ADP + H(+)</text>
        <dbReference type="Rhea" id="RHEA:19877"/>
        <dbReference type="ChEBI" id="CHEBI:15378"/>
        <dbReference type="ChEBI" id="CHEBI:30616"/>
        <dbReference type="ChEBI" id="CHEBI:57880"/>
        <dbReference type="ChEBI" id="CHEBI:58178"/>
        <dbReference type="ChEBI" id="CHEBI:456216"/>
        <dbReference type="EC" id="2.7.1.67"/>
    </reaction>
</comment>
<keyword evidence="4 5" id="KW-0067">ATP-binding</keyword>
<accession>A0A3S5B0Y6</accession>
<organism evidence="6 7">
    <name type="scientific">Protopolystoma xenopodis</name>
    <dbReference type="NCBI Taxonomy" id="117903"/>
    <lineage>
        <taxon>Eukaryota</taxon>
        <taxon>Metazoa</taxon>
        <taxon>Spiralia</taxon>
        <taxon>Lophotrochozoa</taxon>
        <taxon>Platyhelminthes</taxon>
        <taxon>Monogenea</taxon>
        <taxon>Polyopisthocotylea</taxon>
        <taxon>Polystomatidea</taxon>
        <taxon>Polystomatidae</taxon>
        <taxon>Protopolystoma</taxon>
    </lineage>
</organism>
<evidence type="ECO:0000313" key="6">
    <source>
        <dbReference type="EMBL" id="VEL42703.1"/>
    </source>
</evidence>
<keyword evidence="1 5" id="KW-0808">Transferase</keyword>
<evidence type="ECO:0000256" key="1">
    <source>
        <dbReference type="ARBA" id="ARBA00022679"/>
    </source>
</evidence>
<keyword evidence="7" id="KW-1185">Reference proteome</keyword>
<evidence type="ECO:0000256" key="5">
    <source>
        <dbReference type="RuleBase" id="RU367084"/>
    </source>
</evidence>
<comment type="subcellular location">
    <subcellularLocation>
        <location evidence="5">Membrane</location>
        <topology evidence="5">Peripheral membrane protein</topology>
    </subcellularLocation>
</comment>
<protein>
    <recommendedName>
        <fullName evidence="5">Phosphatidylinositol 4-kinase type 2</fullName>
        <ecNumber evidence="5">2.7.1.67</ecNumber>
    </recommendedName>
</protein>